<sequence>MQRNEASGLTLILGARPFLPACKPAFACKLGLLANRLLRETHG</sequence>
<accession>A0AAJ2F2R4</accession>
<evidence type="ECO:0000313" key="4">
    <source>
        <dbReference type="Proteomes" id="UP001253458"/>
    </source>
</evidence>
<reference evidence="1 3" key="1">
    <citation type="submission" date="2023-07" db="EMBL/GenBank/DDBJ databases">
        <title>Sorghum-associated microbial communities from plants grown in Nebraska, USA.</title>
        <authorList>
            <person name="Schachtman D."/>
        </authorList>
    </citation>
    <scope>NUCLEOTIDE SEQUENCE</scope>
    <source>
        <strain evidence="2 3">BE105</strain>
        <strain evidence="1">BE69</strain>
    </source>
</reference>
<comment type="caution">
    <text evidence="1">The sequence shown here is derived from an EMBL/GenBank/DDBJ whole genome shotgun (WGS) entry which is preliminary data.</text>
</comment>
<name>A0AAJ2F2R4_ACIDE</name>
<dbReference type="EMBL" id="JAVDTL010000007">
    <property type="protein sequence ID" value="MDR6768976.1"/>
    <property type="molecule type" value="Genomic_DNA"/>
</dbReference>
<dbReference type="Proteomes" id="UP001249076">
    <property type="component" value="Unassembled WGS sequence"/>
</dbReference>
<organism evidence="1 4">
    <name type="scientific">Acidovorax delafieldii</name>
    <name type="common">Pseudomonas delafieldii</name>
    <dbReference type="NCBI Taxonomy" id="47920"/>
    <lineage>
        <taxon>Bacteria</taxon>
        <taxon>Pseudomonadati</taxon>
        <taxon>Pseudomonadota</taxon>
        <taxon>Betaproteobacteria</taxon>
        <taxon>Burkholderiales</taxon>
        <taxon>Comamonadaceae</taxon>
        <taxon>Acidovorax</taxon>
    </lineage>
</organism>
<dbReference type="Proteomes" id="UP001253458">
    <property type="component" value="Unassembled WGS sequence"/>
</dbReference>
<proteinExistence type="predicted"/>
<gene>
    <name evidence="1" type="ORF">J2W88_004281</name>
    <name evidence="2" type="ORF">J2W93_004218</name>
</gene>
<keyword evidence="3" id="KW-1185">Reference proteome</keyword>
<dbReference type="AlphaFoldDB" id="A0AAJ2F2R4"/>
<dbReference type="EMBL" id="JAVDTS010000007">
    <property type="protein sequence ID" value="MDR6839353.1"/>
    <property type="molecule type" value="Genomic_DNA"/>
</dbReference>
<evidence type="ECO:0000313" key="1">
    <source>
        <dbReference type="EMBL" id="MDR6768976.1"/>
    </source>
</evidence>
<protein>
    <submittedName>
        <fullName evidence="1">Uncharacterized protein</fullName>
    </submittedName>
</protein>
<evidence type="ECO:0000313" key="3">
    <source>
        <dbReference type="Proteomes" id="UP001249076"/>
    </source>
</evidence>
<evidence type="ECO:0000313" key="2">
    <source>
        <dbReference type="EMBL" id="MDR6839353.1"/>
    </source>
</evidence>